<protein>
    <submittedName>
        <fullName evidence="1">Uncharacterized protein</fullName>
    </submittedName>
</protein>
<evidence type="ECO:0000313" key="2">
    <source>
        <dbReference type="Proteomes" id="UP000527315"/>
    </source>
</evidence>
<proteinExistence type="predicted"/>
<name>A0A7J4KYG9_9ARCH</name>
<gene>
    <name evidence="1" type="ORF">HA227_03830</name>
</gene>
<dbReference type="AlphaFoldDB" id="A0A7J4KYG9"/>
<reference evidence="2" key="1">
    <citation type="journal article" date="2020" name="bioRxiv">
        <title>A rank-normalized archaeal taxonomy based on genome phylogeny resolves widespread incomplete and uneven classifications.</title>
        <authorList>
            <person name="Rinke C."/>
            <person name="Chuvochina M."/>
            <person name="Mussig A.J."/>
            <person name="Chaumeil P.-A."/>
            <person name="Waite D.W."/>
            <person name="Whitman W.B."/>
            <person name="Parks D.H."/>
            <person name="Hugenholtz P."/>
        </authorList>
    </citation>
    <scope>NUCLEOTIDE SEQUENCE [LARGE SCALE GENOMIC DNA]</scope>
</reference>
<accession>A0A7J4KYG9</accession>
<organism evidence="1 2">
    <name type="scientific">Candidatus Iainarchaeum sp</name>
    <dbReference type="NCBI Taxonomy" id="3101447"/>
    <lineage>
        <taxon>Archaea</taxon>
        <taxon>Candidatus Iainarchaeota</taxon>
        <taxon>Candidatus Iainarchaeia</taxon>
        <taxon>Candidatus Iainarchaeales</taxon>
        <taxon>Candidatus Iainarchaeaceae</taxon>
        <taxon>Candidatus Iainarchaeum</taxon>
    </lineage>
</organism>
<comment type="caution">
    <text evidence="1">The sequence shown here is derived from an EMBL/GenBank/DDBJ whole genome shotgun (WGS) entry which is preliminary data.</text>
</comment>
<evidence type="ECO:0000313" key="1">
    <source>
        <dbReference type="EMBL" id="HIH33357.1"/>
    </source>
</evidence>
<dbReference type="Proteomes" id="UP000527315">
    <property type="component" value="Unassembled WGS sequence"/>
</dbReference>
<dbReference type="EMBL" id="DUFJ01000084">
    <property type="protein sequence ID" value="HIH33357.1"/>
    <property type="molecule type" value="Genomic_DNA"/>
</dbReference>
<sequence length="87" mass="10010">MMVRTTVAFEGVSELILEKAVQLGLARSRTEALRMGIFALNKEYNLVKDIEQELLAARERLRKKARFRADLSRAEKDKLATDLMKSR</sequence>